<feature type="region of interest" description="Disordered" evidence="2">
    <location>
        <begin position="234"/>
        <end position="268"/>
    </location>
</feature>
<dbReference type="GO" id="GO:0007411">
    <property type="term" value="P:axon guidance"/>
    <property type="evidence" value="ECO:0007669"/>
    <property type="project" value="TreeGrafter"/>
</dbReference>
<evidence type="ECO:0000313" key="4">
    <source>
        <dbReference type="Proteomes" id="UP000479000"/>
    </source>
</evidence>
<keyword evidence="4" id="KW-1185">Reference proteome</keyword>
<proteinExistence type="predicted"/>
<evidence type="ECO:0000256" key="1">
    <source>
        <dbReference type="ARBA" id="ARBA00022658"/>
    </source>
</evidence>
<feature type="compositionally biased region" description="Basic residues" evidence="2">
    <location>
        <begin position="180"/>
        <end position="191"/>
    </location>
</feature>
<dbReference type="GO" id="GO:0019898">
    <property type="term" value="C:extrinsic component of membrane"/>
    <property type="evidence" value="ECO:0007669"/>
    <property type="project" value="TreeGrafter"/>
</dbReference>
<keyword evidence="1" id="KW-0344">Guanine-nucleotide releasing factor</keyword>
<dbReference type="Gene3D" id="1.20.58.60">
    <property type="match status" value="1"/>
</dbReference>
<dbReference type="EMBL" id="CADCXU010007056">
    <property type="protein sequence ID" value="CAA9998427.1"/>
    <property type="molecule type" value="Genomic_DNA"/>
</dbReference>
<feature type="compositionally biased region" description="Low complexity" evidence="2">
    <location>
        <begin position="167"/>
        <end position="179"/>
    </location>
</feature>
<organism evidence="3 4">
    <name type="scientific">Nesidiocoris tenuis</name>
    <dbReference type="NCBI Taxonomy" id="355587"/>
    <lineage>
        <taxon>Eukaryota</taxon>
        <taxon>Metazoa</taxon>
        <taxon>Ecdysozoa</taxon>
        <taxon>Arthropoda</taxon>
        <taxon>Hexapoda</taxon>
        <taxon>Insecta</taxon>
        <taxon>Pterygota</taxon>
        <taxon>Neoptera</taxon>
        <taxon>Paraneoptera</taxon>
        <taxon>Hemiptera</taxon>
        <taxon>Heteroptera</taxon>
        <taxon>Panheteroptera</taxon>
        <taxon>Cimicomorpha</taxon>
        <taxon>Miridae</taxon>
        <taxon>Dicyphina</taxon>
        <taxon>Nesidiocoris</taxon>
    </lineage>
</organism>
<gene>
    <name evidence="3" type="ORF">NTEN_LOCUS4710</name>
</gene>
<sequence length="268" mass="29799">KTHTSAVQVKHRAETLISANHYDPGSVRQISEEVTKRWQQLVTCAEERHKLVTASLNFYKTAEQNGSTKGTKIGAAASPPTGPRPRPQRPSRSSSINTKSRKRPSSKPALSPDGRPRRSSSTRREAFSTTIIRRPKPAPKLVSKSSSTSCSARRTKCWSIGRRGRRNSTSASSSCCSRRPPARRWSGSRKPARITSIRIRPSAPARSIFGYFKIPGGNGSPAGRAQRVQSRRERYERTRQVAHPIGGQSRRERTCARRSDQNMGGCRR</sequence>
<dbReference type="GO" id="GO:0005737">
    <property type="term" value="C:cytoplasm"/>
    <property type="evidence" value="ECO:0007669"/>
    <property type="project" value="TreeGrafter"/>
</dbReference>
<evidence type="ECO:0000313" key="3">
    <source>
        <dbReference type="EMBL" id="CAA9998427.1"/>
    </source>
</evidence>
<feature type="compositionally biased region" description="Low complexity" evidence="2">
    <location>
        <begin position="143"/>
        <end position="152"/>
    </location>
</feature>
<dbReference type="PANTHER" id="PTHR22826:SF106">
    <property type="entry name" value="TRIO, ISOFORM A"/>
    <property type="match status" value="1"/>
</dbReference>
<dbReference type="AlphaFoldDB" id="A0A6H5G772"/>
<dbReference type="PANTHER" id="PTHR22826">
    <property type="entry name" value="RHO GUANINE EXCHANGE FACTOR-RELATED"/>
    <property type="match status" value="1"/>
</dbReference>
<evidence type="ECO:0000256" key="2">
    <source>
        <dbReference type="SAM" id="MobiDB-lite"/>
    </source>
</evidence>
<name>A0A6H5G772_9HEMI</name>
<accession>A0A6H5G772</accession>
<dbReference type="GO" id="GO:0005085">
    <property type="term" value="F:guanyl-nucleotide exchange factor activity"/>
    <property type="evidence" value="ECO:0007669"/>
    <property type="project" value="UniProtKB-KW"/>
</dbReference>
<dbReference type="InterPro" id="IPR051336">
    <property type="entry name" value="RhoGEF_Guanine_NuclExch_SF"/>
</dbReference>
<feature type="compositionally biased region" description="Basic and acidic residues" evidence="2">
    <location>
        <begin position="249"/>
        <end position="260"/>
    </location>
</feature>
<reference evidence="3 4" key="1">
    <citation type="submission" date="2020-02" db="EMBL/GenBank/DDBJ databases">
        <authorList>
            <person name="Ferguson B K."/>
        </authorList>
    </citation>
    <scope>NUCLEOTIDE SEQUENCE [LARGE SCALE GENOMIC DNA]</scope>
</reference>
<protein>
    <submittedName>
        <fullName evidence="3">Uncharacterized protein</fullName>
    </submittedName>
</protein>
<feature type="region of interest" description="Disordered" evidence="2">
    <location>
        <begin position="63"/>
        <end position="191"/>
    </location>
</feature>
<dbReference type="SUPFAM" id="SSF46966">
    <property type="entry name" value="Spectrin repeat"/>
    <property type="match status" value="1"/>
</dbReference>
<feature type="non-terminal residue" evidence="3">
    <location>
        <position position="1"/>
    </location>
</feature>
<dbReference type="OrthoDB" id="10256089at2759"/>
<dbReference type="Proteomes" id="UP000479000">
    <property type="component" value="Unassembled WGS sequence"/>
</dbReference>